<dbReference type="GO" id="GO:0004527">
    <property type="term" value="F:exonuclease activity"/>
    <property type="evidence" value="ECO:0007669"/>
    <property type="project" value="UniProtKB-KW"/>
</dbReference>
<name>A0A399R4N4_9PROT</name>
<dbReference type="Gene3D" id="3.40.50.10710">
    <property type="entry name" value="Metallo-hydrolase/oxidoreductase"/>
    <property type="match status" value="1"/>
</dbReference>
<evidence type="ECO:0000256" key="2">
    <source>
        <dbReference type="ARBA" id="ARBA00022723"/>
    </source>
</evidence>
<dbReference type="CDD" id="cd07714">
    <property type="entry name" value="RNaseJ_MBL-fold"/>
    <property type="match status" value="1"/>
</dbReference>
<proteinExistence type="predicted"/>
<accession>A0A399R4N4</accession>
<evidence type="ECO:0000256" key="1">
    <source>
        <dbReference type="ARBA" id="ARBA00022722"/>
    </source>
</evidence>
<dbReference type="Pfam" id="PF00753">
    <property type="entry name" value="Lactamase_B"/>
    <property type="match status" value="1"/>
</dbReference>
<dbReference type="SUPFAM" id="SSF56281">
    <property type="entry name" value="Metallo-hydrolase/oxidoreductase"/>
    <property type="match status" value="1"/>
</dbReference>
<dbReference type="InterPro" id="IPR001279">
    <property type="entry name" value="Metallo-B-lactamas"/>
</dbReference>
<dbReference type="InterPro" id="IPR036866">
    <property type="entry name" value="RibonucZ/Hydroxyglut_hydro"/>
</dbReference>
<keyword evidence="1" id="KW-0540">Nuclease</keyword>
<sequence>MPNKDTPELVFLPLGGCGEIGMNLNAYGYGPAHNRRWILVDLGVTFGDDTTPGIDLITPDPEFIVEHADQIDAIFLTHAHEDHIGAVGLLWPRLRAPLYATPFTAHLVAGKLAERGLKHVDVNVVPLEGEVEAGPFKVRYLTLTHSIPEPNALAIETPVGTILHTGDWKIDPDPLIGEGVDIEGLKKLGDEGVLAMICDSTNVFVDGESGSEATVRKNLIELIGSLKGRVAVATFASNVARVATVIEAARQAGRSVCLAGRSMHKIVDAAVQTGVLKNLPDLVNEADVGSFPADNILILCTGSQGEERAALGRIAANTHRHVSLGAGDTVIFSSRVIPGNEKGIFEMQNALAEKGVRIITDRMTKDVIHVSGHPARDELERMYQWVRPRISVPVHGERRHIVEHAGFARSVQVPEAVTPRNGDMIRLAPGKAEVIDTVPHGRLHLDGNRLVPAGSEGLKERIAISKFGYVSASVSFDEAGSIADGPYLAVRGMSEEDGSLADESVDAIEAACDEALDGLSRKKRLNDDAVETALVRAIRKACERTFGRKPLVDVMVMRV</sequence>
<dbReference type="Gene3D" id="3.10.20.580">
    <property type="match status" value="1"/>
</dbReference>
<evidence type="ECO:0000256" key="3">
    <source>
        <dbReference type="ARBA" id="ARBA00022801"/>
    </source>
</evidence>
<reference evidence="8 9" key="1">
    <citation type="submission" date="2018-08" db="EMBL/GenBank/DDBJ databases">
        <title>Henriciella mobilis sp. nov., isolated from seawater.</title>
        <authorList>
            <person name="Cheng H."/>
            <person name="Wu Y.-H."/>
            <person name="Xu X.-W."/>
            <person name="Guo L.-L."/>
        </authorList>
    </citation>
    <scope>NUCLEOTIDE SEQUENCE [LARGE SCALE GENOMIC DNA]</scope>
    <source>
        <strain evidence="8 9">CCUG66934</strain>
    </source>
</reference>
<dbReference type="Gene3D" id="3.60.15.10">
    <property type="entry name" value="Ribonuclease Z/Hydroxyacylglutathione hydrolase-like"/>
    <property type="match status" value="1"/>
</dbReference>
<evidence type="ECO:0000256" key="6">
    <source>
        <dbReference type="ARBA" id="ARBA00022884"/>
    </source>
</evidence>
<keyword evidence="9" id="KW-1185">Reference proteome</keyword>
<dbReference type="Pfam" id="PF07521">
    <property type="entry name" value="RMMBL"/>
    <property type="match status" value="1"/>
</dbReference>
<dbReference type="RefSeq" id="WP_119378101.1">
    <property type="nucleotide sequence ID" value="NZ_QWGB01000003.1"/>
</dbReference>
<protein>
    <submittedName>
        <fullName evidence="8">Ribonuclease J</fullName>
    </submittedName>
</protein>
<dbReference type="InterPro" id="IPR011108">
    <property type="entry name" value="RMMBL"/>
</dbReference>
<organism evidence="8 9">
    <name type="scientific">Henriciella barbarensis</name>
    <dbReference type="NCBI Taxonomy" id="86342"/>
    <lineage>
        <taxon>Bacteria</taxon>
        <taxon>Pseudomonadati</taxon>
        <taxon>Pseudomonadota</taxon>
        <taxon>Alphaproteobacteria</taxon>
        <taxon>Hyphomonadales</taxon>
        <taxon>Hyphomonadaceae</taxon>
        <taxon>Henriciella</taxon>
    </lineage>
</organism>
<keyword evidence="4" id="KW-0862">Zinc</keyword>
<evidence type="ECO:0000256" key="4">
    <source>
        <dbReference type="ARBA" id="ARBA00022833"/>
    </source>
</evidence>
<comment type="caution">
    <text evidence="8">The sequence shown here is derived from an EMBL/GenBank/DDBJ whole genome shotgun (WGS) entry which is preliminary data.</text>
</comment>
<dbReference type="OrthoDB" id="9770211at2"/>
<dbReference type="Proteomes" id="UP000265431">
    <property type="component" value="Unassembled WGS sequence"/>
</dbReference>
<dbReference type="GO" id="GO:0046872">
    <property type="term" value="F:metal ion binding"/>
    <property type="evidence" value="ECO:0007669"/>
    <property type="project" value="UniProtKB-KW"/>
</dbReference>
<dbReference type="GO" id="GO:0003723">
    <property type="term" value="F:RNA binding"/>
    <property type="evidence" value="ECO:0007669"/>
    <property type="project" value="UniProtKB-KW"/>
</dbReference>
<dbReference type="InterPro" id="IPR041636">
    <property type="entry name" value="RNase_J_C"/>
</dbReference>
<dbReference type="PANTHER" id="PTHR43694">
    <property type="entry name" value="RIBONUCLEASE J"/>
    <property type="match status" value="1"/>
</dbReference>
<evidence type="ECO:0000313" key="9">
    <source>
        <dbReference type="Proteomes" id="UP000265431"/>
    </source>
</evidence>
<dbReference type="InterPro" id="IPR042173">
    <property type="entry name" value="RNase_J_2"/>
</dbReference>
<dbReference type="Pfam" id="PF17770">
    <property type="entry name" value="RNase_J_C"/>
    <property type="match status" value="1"/>
</dbReference>
<evidence type="ECO:0000256" key="5">
    <source>
        <dbReference type="ARBA" id="ARBA00022839"/>
    </source>
</evidence>
<keyword evidence="6" id="KW-0694">RNA-binding</keyword>
<dbReference type="SMART" id="SM00849">
    <property type="entry name" value="Lactamase_B"/>
    <property type="match status" value="1"/>
</dbReference>
<evidence type="ECO:0000313" key="8">
    <source>
        <dbReference type="EMBL" id="RIJ26248.1"/>
    </source>
</evidence>
<keyword evidence="3" id="KW-0378">Hydrolase</keyword>
<dbReference type="Pfam" id="PF22505">
    <property type="entry name" value="RNase_J_b_CASP"/>
    <property type="match status" value="1"/>
</dbReference>
<dbReference type="PANTHER" id="PTHR43694:SF1">
    <property type="entry name" value="RIBONUCLEASE J"/>
    <property type="match status" value="1"/>
</dbReference>
<keyword evidence="2" id="KW-0479">Metal-binding</keyword>
<dbReference type="InterPro" id="IPR055132">
    <property type="entry name" value="RNase_J_b_CASP"/>
</dbReference>
<evidence type="ECO:0000259" key="7">
    <source>
        <dbReference type="SMART" id="SM00849"/>
    </source>
</evidence>
<dbReference type="EMBL" id="QWGB01000003">
    <property type="protein sequence ID" value="RIJ26248.1"/>
    <property type="molecule type" value="Genomic_DNA"/>
</dbReference>
<keyword evidence="5" id="KW-0269">Exonuclease</keyword>
<gene>
    <name evidence="8" type="ORF">D1224_01115</name>
</gene>
<dbReference type="AlphaFoldDB" id="A0A399R4N4"/>
<feature type="domain" description="Metallo-beta-lactamase" evidence="7">
    <location>
        <begin position="23"/>
        <end position="226"/>
    </location>
</feature>